<keyword evidence="8 14" id="KW-0560">Oxidoreductase</keyword>
<evidence type="ECO:0000256" key="8">
    <source>
        <dbReference type="ARBA" id="ARBA00023002"/>
    </source>
</evidence>
<dbReference type="SUPFAM" id="SSF53800">
    <property type="entry name" value="Chelatase"/>
    <property type="match status" value="1"/>
</dbReference>
<evidence type="ECO:0000256" key="13">
    <source>
        <dbReference type="ARBA" id="ARBA00047554"/>
    </source>
</evidence>
<dbReference type="Gene3D" id="3.90.660.20">
    <property type="entry name" value="Protoporphyrinogen oxidase, mitochondrial, domain 2"/>
    <property type="match status" value="1"/>
</dbReference>
<dbReference type="InterPro" id="IPR033644">
    <property type="entry name" value="Ferrochelatase_C"/>
</dbReference>
<dbReference type="SUPFAM" id="SSF51905">
    <property type="entry name" value="FAD/NAD(P)-binding domain"/>
    <property type="match status" value="1"/>
</dbReference>
<dbReference type="GO" id="GO:0006782">
    <property type="term" value="P:protoporphyrinogen IX biosynthetic process"/>
    <property type="evidence" value="ECO:0007669"/>
    <property type="project" value="UniProtKB-UniRule"/>
</dbReference>
<dbReference type="PANTHER" id="PTHR42923">
    <property type="entry name" value="PROTOPORPHYRINOGEN OXIDASE"/>
    <property type="match status" value="1"/>
</dbReference>
<dbReference type="SUPFAM" id="SSF54373">
    <property type="entry name" value="FAD-linked reductases, C-terminal domain"/>
    <property type="match status" value="1"/>
</dbReference>
<evidence type="ECO:0000256" key="12">
    <source>
        <dbReference type="ARBA" id="ARBA00023244"/>
    </source>
</evidence>
<dbReference type="NCBIfam" id="TIGR00109">
    <property type="entry name" value="hemH"/>
    <property type="match status" value="1"/>
</dbReference>
<comment type="subcellular location">
    <subcellularLocation>
        <location evidence="14">Mitochondrion inner membrane</location>
    </subcellularLocation>
</comment>
<dbReference type="Gene3D" id="3.40.50.1400">
    <property type="match status" value="1"/>
</dbReference>
<dbReference type="UniPathway" id="UPA00251">
    <property type="reaction ID" value="UER00324"/>
</dbReference>
<sequence>MSVGSYIKRAREKAEELGIQMSFIESYHLHPKLIQALSTRVSAKLDAFEEAGAKRGDVRVLFSAHSLPARIVDIGDPYPQQLLETSEVIASRLGITNWQFTWQSAGRTAEPWLGPDILDTLQDLAREQVEDVLVAPIGFVSDHLEVLYDLDIEAKAIAKEIDMRLMPRNGCVMEDHKRRVVVVGGGLTGLSAAFYIRKHYREAGVEPVITLVEKSSSMGGMIETLHRDGFVIEKGPDSFLARKTAMIDLAKELEIDHELVSQNPESKKTYIMQRGKLHPMPAGLVLGIPTELRPFLRSGLVSPAGKLRALMDFVIPPRRTTEDESLGYMIERRLGAEVLENLTEPLLAGIYAGDMRRLSLQATFPQFGEVERDYGSLIRGMMTGRKPAETHTGTKRSAFLNFRQGLQSLVHALVHELQDVDQRLNTSVQSLEVQTGDAARYSIQLGNGERLEADDVVITVPTYVASELLQPHVDTTALDAINYVSVANVVLAFEKKDIEHVFDGSGFLVPRKEGRNITACTWTSTKWLHTSPDDKVLLRCYVGRSGDEQNVELPDDALTDLVLKDLRETMGVEAVPIFSEITRLRKSMPQYPVGHLQQIAALREELGSKLPGVYIAGAGYEGVGLPDCIRQAKEMSVQATQLLAAQ</sequence>
<comment type="cofactor">
    <cofactor evidence="14">
        <name>FAD</name>
        <dbReference type="ChEBI" id="CHEBI:57692"/>
    </cofactor>
    <text evidence="14">Binds 1 FAD per subunit.</text>
</comment>
<evidence type="ECO:0000256" key="4">
    <source>
        <dbReference type="ARBA" id="ARBA00007718"/>
    </source>
</evidence>
<dbReference type="GO" id="GO:0004325">
    <property type="term" value="F:ferrochelatase activity"/>
    <property type="evidence" value="ECO:0007669"/>
    <property type="project" value="InterPro"/>
</dbReference>
<dbReference type="CDD" id="cd00419">
    <property type="entry name" value="Ferrochelatase_C"/>
    <property type="match status" value="1"/>
</dbReference>
<dbReference type="Pfam" id="PF00762">
    <property type="entry name" value="Ferrochelatase"/>
    <property type="match status" value="1"/>
</dbReference>
<comment type="pathway">
    <text evidence="3 14">Porphyrin-containing compound metabolism; protoporphyrin-IX biosynthesis; protoporphyrin-IX from protoporphyrinogen-IX: step 1/1.</text>
</comment>
<keyword evidence="9" id="KW-0408">Iron</keyword>
<dbReference type="Gene3D" id="3.50.50.60">
    <property type="entry name" value="FAD/NAD(P)-binding domain"/>
    <property type="match status" value="1"/>
</dbReference>
<dbReference type="PROSITE" id="PS00534">
    <property type="entry name" value="FERROCHELATASE"/>
    <property type="match status" value="1"/>
</dbReference>
<proteinExistence type="inferred from homology"/>
<dbReference type="EMBL" id="AOFI03000005">
    <property type="protein sequence ID" value="KAF4325427.1"/>
    <property type="molecule type" value="Genomic_DNA"/>
</dbReference>
<evidence type="ECO:0000256" key="14">
    <source>
        <dbReference type="RuleBase" id="RU367069"/>
    </source>
</evidence>
<dbReference type="InterPro" id="IPR050464">
    <property type="entry name" value="Zeta_carotene_desat/Oxidored"/>
</dbReference>
<dbReference type="GO" id="GO:0005743">
    <property type="term" value="C:mitochondrial inner membrane"/>
    <property type="evidence" value="ECO:0007669"/>
    <property type="project" value="UniProtKB-SubCell"/>
</dbReference>
<evidence type="ECO:0000256" key="7">
    <source>
        <dbReference type="ARBA" id="ARBA00022827"/>
    </source>
</evidence>
<keyword evidence="12 14" id="KW-0627">Porphyrin biosynthesis</keyword>
<dbReference type="AlphaFoldDB" id="A0A8J4SCX2"/>
<keyword evidence="10 14" id="KW-0350">Heme biosynthesis</keyword>
<dbReference type="GO" id="GO:0004729">
    <property type="term" value="F:oxygen-dependent protoporphyrinogen oxidase activity"/>
    <property type="evidence" value="ECO:0007669"/>
    <property type="project" value="UniProtKB-UniRule"/>
</dbReference>
<comment type="similarity">
    <text evidence="4">Belongs to the ferrochelatase family.</text>
</comment>
<dbReference type="InterPro" id="IPR019772">
    <property type="entry name" value="Ferrochelatase_AS"/>
</dbReference>
<evidence type="ECO:0000256" key="5">
    <source>
        <dbReference type="ARBA" id="ARBA00010551"/>
    </source>
</evidence>
<comment type="catalytic activity">
    <reaction evidence="13 14">
        <text>protoporphyrinogen IX + 3 O2 = protoporphyrin IX + 3 H2O2</text>
        <dbReference type="Rhea" id="RHEA:25576"/>
        <dbReference type="ChEBI" id="CHEBI:15379"/>
        <dbReference type="ChEBI" id="CHEBI:16240"/>
        <dbReference type="ChEBI" id="CHEBI:57306"/>
        <dbReference type="ChEBI" id="CHEBI:57307"/>
        <dbReference type="EC" id="1.3.3.4"/>
    </reaction>
</comment>
<dbReference type="PANTHER" id="PTHR42923:SF3">
    <property type="entry name" value="PROTOPORPHYRINOGEN OXIDASE"/>
    <property type="match status" value="1"/>
</dbReference>
<dbReference type="InterPro" id="IPR036188">
    <property type="entry name" value="FAD/NAD-bd_sf"/>
</dbReference>
<evidence type="ECO:0000313" key="16">
    <source>
        <dbReference type="EMBL" id="KAF4325427.1"/>
    </source>
</evidence>
<comment type="function">
    <text evidence="1 14">Catalyzes the 6-electron oxidation of protoporphyrinogen-IX to form protoporphyrin-IX.</text>
</comment>
<evidence type="ECO:0000256" key="9">
    <source>
        <dbReference type="ARBA" id="ARBA00023004"/>
    </source>
</evidence>
<feature type="domain" description="Amine oxidase" evidence="15">
    <location>
        <begin position="187"/>
        <end position="634"/>
    </location>
</feature>
<keyword evidence="7 14" id="KW-0274">FAD</keyword>
<dbReference type="NCBIfam" id="TIGR00562">
    <property type="entry name" value="proto_IX_ox"/>
    <property type="match status" value="1"/>
</dbReference>
<keyword evidence="6 14" id="KW-0285">Flavoprotein</keyword>
<dbReference type="Pfam" id="PF01593">
    <property type="entry name" value="Amino_oxidase"/>
    <property type="match status" value="1"/>
</dbReference>
<comment type="pathway">
    <text evidence="2">Porphyrin-containing compound metabolism; protoheme biosynthesis; protoheme from protoporphyrin-IX: step 1/1.</text>
</comment>
<evidence type="ECO:0000256" key="2">
    <source>
        <dbReference type="ARBA" id="ARBA00004943"/>
    </source>
</evidence>
<dbReference type="Gene3D" id="1.10.3110.10">
    <property type="entry name" value="protoporphyrinogen ix oxidase, domain 3"/>
    <property type="match status" value="1"/>
</dbReference>
<dbReference type="InterPro" id="IPR004572">
    <property type="entry name" value="Protoporphyrinogen_oxidase"/>
</dbReference>
<name>A0A8J4SCX2_9STRA</name>
<dbReference type="Proteomes" id="UP000702964">
    <property type="component" value="Unassembled WGS sequence"/>
</dbReference>
<comment type="caution">
    <text evidence="16">The sequence shown here is derived from an EMBL/GenBank/DDBJ whole genome shotgun (WGS) entry which is preliminary data.</text>
</comment>
<evidence type="ECO:0000313" key="17">
    <source>
        <dbReference type="Proteomes" id="UP000702964"/>
    </source>
</evidence>
<dbReference type="UniPathway" id="UPA00252">
    <property type="reaction ID" value="UER00325"/>
</dbReference>
<dbReference type="EC" id="1.3.3.4" evidence="14"/>
<reference evidence="16" key="2">
    <citation type="submission" date="2020-02" db="EMBL/GenBank/DDBJ databases">
        <authorList>
            <person name="Studholme D.J."/>
        </authorList>
    </citation>
    <scope>NUCLEOTIDE SEQUENCE</scope>
    <source>
        <strain evidence="16">00238/432</strain>
    </source>
</reference>
<dbReference type="InterPro" id="IPR001015">
    <property type="entry name" value="Ferrochelatase"/>
</dbReference>
<accession>A0A8J4SCX2</accession>
<dbReference type="NCBIfam" id="NF008845">
    <property type="entry name" value="PRK11883.1-5"/>
    <property type="match status" value="1"/>
</dbReference>
<reference evidence="16" key="1">
    <citation type="journal article" date="2015" name="Genom Data">
        <title>Draft genome sequences of Phytophthora kernoviae and Phytophthora ramorum lineage EU2 from Scotland.</title>
        <authorList>
            <person name="Sambles C."/>
            <person name="Schlenzig A."/>
            <person name="O'Neill P."/>
            <person name="Grant M."/>
            <person name="Studholme D.J."/>
        </authorList>
    </citation>
    <scope>NUCLEOTIDE SEQUENCE</scope>
    <source>
        <strain evidence="16">00238/432</strain>
    </source>
</reference>
<comment type="similarity">
    <text evidence="5 14">Belongs to the protoporphyrinogen/coproporphyrinogen oxidase family. Protoporphyrinogen oxidase subfamily.</text>
</comment>
<gene>
    <name evidence="16" type="ORF">G195_000964</name>
</gene>
<organism evidence="16 17">
    <name type="scientific">Phytophthora kernoviae 00238/432</name>
    <dbReference type="NCBI Taxonomy" id="1284355"/>
    <lineage>
        <taxon>Eukaryota</taxon>
        <taxon>Sar</taxon>
        <taxon>Stramenopiles</taxon>
        <taxon>Oomycota</taxon>
        <taxon>Peronosporomycetes</taxon>
        <taxon>Peronosporales</taxon>
        <taxon>Peronosporaceae</taxon>
        <taxon>Phytophthora</taxon>
    </lineage>
</organism>
<keyword evidence="11" id="KW-0456">Lyase</keyword>
<evidence type="ECO:0000256" key="6">
    <source>
        <dbReference type="ARBA" id="ARBA00022630"/>
    </source>
</evidence>
<evidence type="ECO:0000256" key="11">
    <source>
        <dbReference type="ARBA" id="ARBA00023239"/>
    </source>
</evidence>
<evidence type="ECO:0000259" key="15">
    <source>
        <dbReference type="Pfam" id="PF01593"/>
    </source>
</evidence>
<protein>
    <recommendedName>
        <fullName evidence="14">Protoporphyrinogen oxidase</fullName>
        <ecNumber evidence="14">1.3.3.4</ecNumber>
    </recommendedName>
</protein>
<evidence type="ECO:0000256" key="1">
    <source>
        <dbReference type="ARBA" id="ARBA00002600"/>
    </source>
</evidence>
<dbReference type="InterPro" id="IPR002937">
    <property type="entry name" value="Amino_oxidase"/>
</dbReference>
<evidence type="ECO:0000256" key="10">
    <source>
        <dbReference type="ARBA" id="ARBA00023133"/>
    </source>
</evidence>
<evidence type="ECO:0000256" key="3">
    <source>
        <dbReference type="ARBA" id="ARBA00005073"/>
    </source>
</evidence>